<evidence type="ECO:0000313" key="8">
    <source>
        <dbReference type="Proteomes" id="UP000664771"/>
    </source>
</evidence>
<dbReference type="SUPFAM" id="SSF69255">
    <property type="entry name" value="gp5 N-terminal domain-like"/>
    <property type="match status" value="1"/>
</dbReference>
<evidence type="ECO:0000256" key="3">
    <source>
        <dbReference type="ARBA" id="ARBA00022525"/>
    </source>
</evidence>
<dbReference type="Gene3D" id="3.55.50.10">
    <property type="entry name" value="Baseplate protein-like domains"/>
    <property type="match status" value="1"/>
</dbReference>
<dbReference type="RefSeq" id="WP_207878921.1">
    <property type="nucleotide sequence ID" value="NZ_JAFVMF010000002.1"/>
</dbReference>
<dbReference type="Proteomes" id="UP000664771">
    <property type="component" value="Unassembled WGS sequence"/>
</dbReference>
<dbReference type="PANTHER" id="PTHR32305">
    <property type="match status" value="1"/>
</dbReference>
<dbReference type="NCBIfam" id="TIGR01646">
    <property type="entry name" value="vgr_GE"/>
    <property type="match status" value="1"/>
</dbReference>
<reference evidence="7 8" key="1">
    <citation type="submission" date="2021-03" db="EMBL/GenBank/DDBJ databases">
        <title>The complete genome sequence of Acetobacter sacchari TBRC 11175.</title>
        <authorList>
            <person name="Charoenyingcharoen P."/>
            <person name="Yukphan P."/>
        </authorList>
    </citation>
    <scope>NUCLEOTIDE SEQUENCE [LARGE SCALE GENOMIC DNA]</scope>
    <source>
        <strain evidence="7 8">TBRC 11175</strain>
    </source>
</reference>
<organism evidence="7 8">
    <name type="scientific">Acetobacter sacchari</name>
    <dbReference type="NCBI Taxonomy" id="2661687"/>
    <lineage>
        <taxon>Bacteria</taxon>
        <taxon>Pseudomonadati</taxon>
        <taxon>Pseudomonadota</taxon>
        <taxon>Alphaproteobacteria</taxon>
        <taxon>Acetobacterales</taxon>
        <taxon>Acetobacteraceae</taxon>
        <taxon>Acetobacter</taxon>
    </lineage>
</organism>
<dbReference type="PANTHER" id="PTHR32305:SF15">
    <property type="entry name" value="PROTEIN RHSA-RELATED"/>
    <property type="match status" value="1"/>
</dbReference>
<dbReference type="EMBL" id="JAFVMF010000002">
    <property type="protein sequence ID" value="MBO1358580.1"/>
    <property type="molecule type" value="Genomic_DNA"/>
</dbReference>
<evidence type="ECO:0000259" key="5">
    <source>
        <dbReference type="Pfam" id="PF04717"/>
    </source>
</evidence>
<evidence type="ECO:0000259" key="6">
    <source>
        <dbReference type="Pfam" id="PF22178"/>
    </source>
</evidence>
<dbReference type="Pfam" id="PF04717">
    <property type="entry name" value="Phage_base_V"/>
    <property type="match status" value="1"/>
</dbReference>
<dbReference type="InterPro" id="IPR050708">
    <property type="entry name" value="T6SS_VgrG/RHS"/>
</dbReference>
<keyword evidence="8" id="KW-1185">Reference proteome</keyword>
<accession>A0ABS3LRQ0</accession>
<keyword evidence="3" id="KW-0964">Secreted</keyword>
<comment type="subcellular location">
    <subcellularLocation>
        <location evidence="1">Secreted</location>
    </subcellularLocation>
</comment>
<dbReference type="Pfam" id="PF05954">
    <property type="entry name" value="Phage_GPD"/>
    <property type="match status" value="1"/>
</dbReference>
<dbReference type="SUPFAM" id="SSF69349">
    <property type="entry name" value="Phage fibre proteins"/>
    <property type="match status" value="1"/>
</dbReference>
<evidence type="ECO:0000256" key="1">
    <source>
        <dbReference type="ARBA" id="ARBA00004613"/>
    </source>
</evidence>
<dbReference type="SUPFAM" id="SSF69279">
    <property type="entry name" value="Phage tail proteins"/>
    <property type="match status" value="2"/>
</dbReference>
<gene>
    <name evidence="7" type="primary">tssI</name>
    <name evidence="7" type="ORF">J2D73_02035</name>
</gene>
<name>A0ABS3LRQ0_9PROT</name>
<comment type="similarity">
    <text evidence="2">Belongs to the VgrG protein family.</text>
</comment>
<protein>
    <submittedName>
        <fullName evidence="7">Type VI secretion system tip protein VgrG</fullName>
    </submittedName>
</protein>
<dbReference type="InterPro" id="IPR054030">
    <property type="entry name" value="Gp5_Vgr_C"/>
</dbReference>
<dbReference type="Gene3D" id="2.30.110.50">
    <property type="match status" value="1"/>
</dbReference>
<feature type="region of interest" description="Disordered" evidence="4">
    <location>
        <begin position="233"/>
        <end position="257"/>
    </location>
</feature>
<evidence type="ECO:0000256" key="2">
    <source>
        <dbReference type="ARBA" id="ARBA00005558"/>
    </source>
</evidence>
<dbReference type="Pfam" id="PF22178">
    <property type="entry name" value="Gp5_trimer_C"/>
    <property type="match status" value="1"/>
</dbReference>
<dbReference type="NCBIfam" id="TIGR03361">
    <property type="entry name" value="VI_Rhs_Vgr"/>
    <property type="match status" value="1"/>
</dbReference>
<dbReference type="Gene3D" id="4.10.220.110">
    <property type="match status" value="1"/>
</dbReference>
<dbReference type="InterPro" id="IPR006531">
    <property type="entry name" value="Gp5/Vgr_OB"/>
</dbReference>
<dbReference type="InterPro" id="IPR006533">
    <property type="entry name" value="T6SS_Vgr_RhsGE"/>
</dbReference>
<dbReference type="InterPro" id="IPR037026">
    <property type="entry name" value="Vgr_OB-fold_dom_sf"/>
</dbReference>
<feature type="domain" description="Gp5/Type VI secretion system Vgr C-terminal trimerisation" evidence="6">
    <location>
        <begin position="473"/>
        <end position="537"/>
    </location>
</feature>
<sequence length="602" mass="66902">MGGAFPSLLLMKSPVGDDTQPFEEGTLHAVGLRAHERLSAPYVMSIEAVCTEQGLDADTFLGQSVSITVRRKNGIDRFFHGVVRQFVALGIEQRGRWHYRIEAVPSLWFLSQSVDCRIFQKKTAVQILRQVFSDHGVTKVKFQVTGAQTPREYTTQFNEDDLTFCHRIMQESGLFYYFEHTKDQHTLIVTDSNQGFQKMEQPDHRVIELGDNVDIFNDWRTSAATGFGVVKTQDYDPTQPTTPVSGRGVAQLAGPDSGKRDVYRWPSMTTEHSIAGDRARFATEASDVRSTLCGGRGYDPNLCPGFRFMLLGDPTDNGADNEYVVEEVFHSAQDDTWVGGTAPADYVAQFSAFLVKTPWREPLVCHRPVMTGIYSAIVLGDGGEEIHADRLGRIKVRPLFDHRKETVASMAIWARVLHPWSGNKWGWQHLPRVGTEVGISFMSGDCDNPVVMGCFYHEQNPPVFDIPSEKTKMGFRSRSTHGGGTQDYNELSFDDRLGQEVFFMHAQKDHLMEVERNQSDSIGGERDTVVHDDDSLTSRTGNISATAEMGSILMQAETSIKLQCGESIITMTPAGITVEAPEITINGTATVTISGGMVLIQP</sequence>
<proteinExistence type="inferred from homology"/>
<feature type="compositionally biased region" description="Basic and acidic residues" evidence="4">
    <location>
        <begin position="518"/>
        <end position="536"/>
    </location>
</feature>
<feature type="domain" description="Gp5/Type VI secretion system Vgr protein OB-fold" evidence="5">
    <location>
        <begin position="388"/>
        <end position="456"/>
    </location>
</feature>
<evidence type="ECO:0000313" key="7">
    <source>
        <dbReference type="EMBL" id="MBO1358580.1"/>
    </source>
</evidence>
<dbReference type="Gene3D" id="2.40.50.230">
    <property type="entry name" value="Gp5 N-terminal domain"/>
    <property type="match status" value="1"/>
</dbReference>
<comment type="caution">
    <text evidence="7">The sequence shown here is derived from an EMBL/GenBank/DDBJ whole genome shotgun (WGS) entry which is preliminary data.</text>
</comment>
<feature type="region of interest" description="Disordered" evidence="4">
    <location>
        <begin position="518"/>
        <end position="540"/>
    </location>
</feature>
<evidence type="ECO:0000256" key="4">
    <source>
        <dbReference type="SAM" id="MobiDB-lite"/>
    </source>
</evidence>
<dbReference type="InterPro" id="IPR017847">
    <property type="entry name" value="T6SS_RhsGE_Vgr_subset"/>
</dbReference>